<keyword evidence="8 13" id="KW-0472">Membrane</keyword>
<protein>
    <recommendedName>
        <fullName evidence="13">Taste receptor type 2</fullName>
    </recommendedName>
</protein>
<evidence type="ECO:0000256" key="7">
    <source>
        <dbReference type="ARBA" id="ARBA00023040"/>
    </source>
</evidence>
<accession>A0A485NEX9</accession>
<evidence type="ECO:0000313" key="16">
    <source>
        <dbReference type="Proteomes" id="UP000386466"/>
    </source>
</evidence>
<dbReference type="FunFam" id="1.20.1070.10:FF:000055">
    <property type="entry name" value="Taste receptor type 2"/>
    <property type="match status" value="1"/>
</dbReference>
<dbReference type="AlphaFoldDB" id="A0A485NEX9"/>
<evidence type="ECO:0000256" key="2">
    <source>
        <dbReference type="ARBA" id="ARBA00007376"/>
    </source>
</evidence>
<feature type="transmembrane region" description="Helical" evidence="14">
    <location>
        <begin position="181"/>
        <end position="203"/>
    </location>
</feature>
<feature type="transmembrane region" description="Helical" evidence="14">
    <location>
        <begin position="98"/>
        <end position="123"/>
    </location>
</feature>
<feature type="transmembrane region" description="Helical" evidence="14">
    <location>
        <begin position="262"/>
        <end position="284"/>
    </location>
</feature>
<evidence type="ECO:0000256" key="6">
    <source>
        <dbReference type="ARBA" id="ARBA00022989"/>
    </source>
</evidence>
<evidence type="ECO:0000256" key="1">
    <source>
        <dbReference type="ARBA" id="ARBA00004141"/>
    </source>
</evidence>
<comment type="subcellular location">
    <subcellularLocation>
        <location evidence="1 13">Membrane</location>
        <topology evidence="1 13">Multi-pass membrane protein</topology>
    </subcellularLocation>
</comment>
<keyword evidence="10" id="KW-0325">Glycoprotein</keyword>
<dbReference type="PANTHER" id="PTHR11394">
    <property type="entry name" value="TASTE RECEPTOR TYPE 2"/>
    <property type="match status" value="1"/>
</dbReference>
<evidence type="ECO:0000256" key="5">
    <source>
        <dbReference type="ARBA" id="ARBA00022692"/>
    </source>
</evidence>
<name>A0A485NEX9_LYNPA</name>
<evidence type="ECO:0000256" key="8">
    <source>
        <dbReference type="ARBA" id="ARBA00023136"/>
    </source>
</evidence>
<comment type="similarity">
    <text evidence="2 12">Belongs to the G-protein coupled receptor T2R family.</text>
</comment>
<feature type="transmembrane region" description="Helical" evidence="14">
    <location>
        <begin position="12"/>
        <end position="39"/>
    </location>
</feature>
<keyword evidence="6 14" id="KW-1133">Transmembrane helix</keyword>
<keyword evidence="5 13" id="KW-0812">Transmembrane</keyword>
<keyword evidence="11 13" id="KW-0807">Transducer</keyword>
<evidence type="ECO:0000256" key="14">
    <source>
        <dbReference type="SAM" id="Phobius"/>
    </source>
</evidence>
<evidence type="ECO:0000256" key="3">
    <source>
        <dbReference type="ARBA" id="ARBA00022480"/>
    </source>
</evidence>
<evidence type="ECO:0000256" key="4">
    <source>
        <dbReference type="ARBA" id="ARBA00022606"/>
    </source>
</evidence>
<keyword evidence="9 13" id="KW-0675">Receptor</keyword>
<feature type="transmembrane region" description="Helical" evidence="14">
    <location>
        <begin position="224"/>
        <end position="242"/>
    </location>
</feature>
<evidence type="ECO:0000256" key="10">
    <source>
        <dbReference type="ARBA" id="ARBA00023180"/>
    </source>
</evidence>
<keyword evidence="7 13" id="KW-0297">G-protein coupled receptor</keyword>
<feature type="transmembrane region" description="Helical" evidence="14">
    <location>
        <begin position="51"/>
        <end position="78"/>
    </location>
</feature>
<dbReference type="Gene3D" id="1.20.1070.10">
    <property type="entry name" value="Rhodopsin 7-helix transmembrane proteins"/>
    <property type="match status" value="1"/>
</dbReference>
<dbReference type="GO" id="GO:0033038">
    <property type="term" value="F:bitter taste receptor activity"/>
    <property type="evidence" value="ECO:0007669"/>
    <property type="project" value="InterPro"/>
</dbReference>
<gene>
    <name evidence="15" type="ORF">LYPA_23C011221</name>
</gene>
<evidence type="ECO:0000256" key="12">
    <source>
        <dbReference type="RuleBase" id="RU004423"/>
    </source>
</evidence>
<keyword evidence="16" id="KW-1185">Reference proteome</keyword>
<dbReference type="SUPFAM" id="SSF81321">
    <property type="entry name" value="Family A G protein-coupled receptor-like"/>
    <property type="match status" value="1"/>
</dbReference>
<dbReference type="Pfam" id="PF05296">
    <property type="entry name" value="TAS2R"/>
    <property type="match status" value="1"/>
</dbReference>
<organism evidence="15 16">
    <name type="scientific">Lynx pardinus</name>
    <name type="common">Iberian lynx</name>
    <name type="synonym">Felis pardina</name>
    <dbReference type="NCBI Taxonomy" id="191816"/>
    <lineage>
        <taxon>Eukaryota</taxon>
        <taxon>Metazoa</taxon>
        <taxon>Chordata</taxon>
        <taxon>Craniata</taxon>
        <taxon>Vertebrata</taxon>
        <taxon>Euteleostomi</taxon>
        <taxon>Mammalia</taxon>
        <taxon>Eutheria</taxon>
        <taxon>Laurasiatheria</taxon>
        <taxon>Carnivora</taxon>
        <taxon>Feliformia</taxon>
        <taxon>Felidae</taxon>
        <taxon>Felinae</taxon>
        <taxon>Lynx</taxon>
    </lineage>
</organism>
<dbReference type="PANTHER" id="PTHR11394:SF149">
    <property type="entry name" value="TASTE RECEPTOR TYPE 2 MEMBER 1"/>
    <property type="match status" value="1"/>
</dbReference>
<evidence type="ECO:0000313" key="15">
    <source>
        <dbReference type="EMBL" id="VFV28722.1"/>
    </source>
</evidence>
<dbReference type="GO" id="GO:0004930">
    <property type="term" value="F:G protein-coupled receptor activity"/>
    <property type="evidence" value="ECO:0007669"/>
    <property type="project" value="UniProtKB-KW"/>
</dbReference>
<evidence type="ECO:0000256" key="13">
    <source>
        <dbReference type="RuleBase" id="RU004424"/>
    </source>
</evidence>
<dbReference type="Proteomes" id="UP000386466">
    <property type="component" value="Unassembled WGS sequence"/>
</dbReference>
<reference evidence="15 16" key="1">
    <citation type="submission" date="2019-01" db="EMBL/GenBank/DDBJ databases">
        <authorList>
            <person name="Alioto T."/>
            <person name="Alioto T."/>
        </authorList>
    </citation>
    <scope>NUCLEOTIDE SEQUENCE [LARGE SCALE GENOMIC DNA]</scope>
</reference>
<keyword evidence="4 13" id="KW-0716">Sensory transduction</keyword>
<dbReference type="InterPro" id="IPR007960">
    <property type="entry name" value="TAS2R"/>
</dbReference>
<dbReference type="CDD" id="cd15016">
    <property type="entry name" value="7tm_TAS2R1"/>
    <property type="match status" value="1"/>
</dbReference>
<proteinExistence type="inferred from homology"/>
<feature type="transmembrane region" description="Helical" evidence="14">
    <location>
        <begin position="130"/>
        <end position="149"/>
    </location>
</feature>
<sequence length="303" mass="34366">MLESKMLDFYLIIHFLLPVIQCLIGVLANGIIVIVNGIELIKQRKMIPLDLLLSCLAISRICLQSFIFYINLVILSLIDFLPLVKNFAVFMFVNETGLWLATWLGVFYCAKISPIAHPLFFWLKMRISKLVPWLIIGSLLFASIPLVFYSKHTWVLSQEVLLRLFSPNATTQIKETSALQIVFLARFSPPFVIFLISTLLLVFSLGRHTWQMRNTATGTRDSSTGVHVSALLSILSFLVLYLSHYMTAALLSSHIFELRSFMFLFCILVFGSYPSGHSIILISGNPKLKQNAKKFLLHGQCCQ</sequence>
<evidence type="ECO:0000256" key="11">
    <source>
        <dbReference type="ARBA" id="ARBA00023224"/>
    </source>
</evidence>
<keyword evidence="3 13" id="KW-0919">Taste</keyword>
<dbReference type="EMBL" id="CAAGRJ010011858">
    <property type="protein sequence ID" value="VFV28722.1"/>
    <property type="molecule type" value="Genomic_DNA"/>
</dbReference>
<dbReference type="GO" id="GO:0016020">
    <property type="term" value="C:membrane"/>
    <property type="evidence" value="ECO:0007669"/>
    <property type="project" value="UniProtKB-SubCell"/>
</dbReference>
<evidence type="ECO:0000256" key="9">
    <source>
        <dbReference type="ARBA" id="ARBA00023170"/>
    </source>
</evidence>